<evidence type="ECO:0000259" key="4">
    <source>
        <dbReference type="Pfam" id="PF00496"/>
    </source>
</evidence>
<gene>
    <name evidence="5" type="ORF">HCZ30_09870</name>
</gene>
<protein>
    <submittedName>
        <fullName evidence="5">Alpha-galactoside ABC transporter substrate-binding protein</fullName>
    </submittedName>
</protein>
<keyword evidence="3" id="KW-0732">Signal</keyword>
<name>A0ABX0VXB9_9RHOB</name>
<keyword evidence="6" id="KW-1185">Reference proteome</keyword>
<comment type="caution">
    <text evidence="5">The sequence shown here is derived from an EMBL/GenBank/DDBJ whole genome shotgun (WGS) entry which is preliminary data.</text>
</comment>
<feature type="chain" id="PRO_5045224617" evidence="3">
    <location>
        <begin position="28"/>
        <end position="674"/>
    </location>
</feature>
<organism evidence="5 6">
    <name type="scientific">Marivivens donghaensis</name>
    <dbReference type="NCBI Taxonomy" id="1699413"/>
    <lineage>
        <taxon>Bacteria</taxon>
        <taxon>Pseudomonadati</taxon>
        <taxon>Pseudomonadota</taxon>
        <taxon>Alphaproteobacteria</taxon>
        <taxon>Rhodobacterales</taxon>
        <taxon>Paracoccaceae</taxon>
        <taxon>Marivivens group</taxon>
        <taxon>Marivivens</taxon>
    </lineage>
</organism>
<dbReference type="InterPro" id="IPR000914">
    <property type="entry name" value="SBP_5_dom"/>
</dbReference>
<comment type="similarity">
    <text evidence="2">Belongs to the bacterial solute-binding protein 5 family.</text>
</comment>
<dbReference type="InterPro" id="IPR039424">
    <property type="entry name" value="SBP_5"/>
</dbReference>
<proteinExistence type="inferred from homology"/>
<reference evidence="5 6" key="1">
    <citation type="submission" date="2020-03" db="EMBL/GenBank/DDBJ databases">
        <title>Bacterial isolates of synthetic phycosphere.</title>
        <authorList>
            <person name="Fu H."/>
            <person name="Moran M.A."/>
        </authorList>
    </citation>
    <scope>NUCLEOTIDE SEQUENCE [LARGE SCALE GENOMIC DNA]</scope>
    <source>
        <strain evidence="5 6">HF1</strain>
    </source>
</reference>
<dbReference type="PANTHER" id="PTHR30290:SF62">
    <property type="entry name" value="OLIGOPEPTIDE ABC TRANSPORTER, PERIPLASMIC OLIGOPEPTIDE-BINDING PROTEIN"/>
    <property type="match status" value="1"/>
</dbReference>
<evidence type="ECO:0000256" key="3">
    <source>
        <dbReference type="SAM" id="SignalP"/>
    </source>
</evidence>
<evidence type="ECO:0000313" key="5">
    <source>
        <dbReference type="EMBL" id="NIY72742.1"/>
    </source>
</evidence>
<evidence type="ECO:0000256" key="1">
    <source>
        <dbReference type="ARBA" id="ARBA00004418"/>
    </source>
</evidence>
<dbReference type="Gene3D" id="3.10.105.10">
    <property type="entry name" value="Dipeptide-binding Protein, Domain 3"/>
    <property type="match status" value="1"/>
</dbReference>
<dbReference type="Proteomes" id="UP000709466">
    <property type="component" value="Unassembled WGS sequence"/>
</dbReference>
<feature type="domain" description="Solute-binding protein family 5" evidence="4">
    <location>
        <begin position="153"/>
        <end position="543"/>
    </location>
</feature>
<dbReference type="PANTHER" id="PTHR30290">
    <property type="entry name" value="PERIPLASMIC BINDING COMPONENT OF ABC TRANSPORTER"/>
    <property type="match status" value="1"/>
</dbReference>
<sequence length="674" mass="74683">MKDSRKLASLLAVGVCAAALYAGTSIADPMPEEQSLAGLEYDLIGRDDLWTYEALPEYHQAPFLDALVESGALPPVEDRLPAEPLVMQAGAMSAGIGEYGGVFRHVIGGRPEGWNILAGQHQGWGGINMATQECLVRQGPRWQVRPEEQTGPLPNLAKSWEWNDDMTELTMHLVEGAKWSDGDPFDTEDIAFWYDDNVQNADINSRISKDAFGGGASLEVIDDYTFKFVFPTAQSNTVVEGLAYIQGCPGPSHVLKDFHPDYNADMNYDDYLNAMPADAVPIPVMGAWVPVEHKPDELVILRRNPYYFKVDSEGNQLPYINEMHFKLTTWDDRTTQAVAGTGDWSNMENPGNFVEALKQSQDENSPVSAKFGPRTLSWRIELNFAQNMTDDPYEQELRGLFRELPFRQALSHAIDRDAVGQALARGPFAYPYIGGFASGSPYYDPAYSVYTPFDQDKAKELLAGLGLEDTDGNGVLNMPGTGEDLVIDMTYKPQRTDDRKQMDAVTSQLAEVGIRVLPKTVDETSFDPMRNAGDFSAILQRANFVLPTRETCGNLPVSDICPPFHLSGPDGRDSLPFEERLTAITSEMSATDDAGKQTELANEMEQLLTENLYNIGLVQVPAALLVNKRVQNAHPGTPVFMYEWAEDAVIRERLWVPADQQMEEILPGTVAVYE</sequence>
<evidence type="ECO:0000256" key="2">
    <source>
        <dbReference type="ARBA" id="ARBA00005695"/>
    </source>
</evidence>
<dbReference type="EMBL" id="JAATOP010000005">
    <property type="protein sequence ID" value="NIY72742.1"/>
    <property type="molecule type" value="Genomic_DNA"/>
</dbReference>
<dbReference type="Gene3D" id="3.40.190.10">
    <property type="entry name" value="Periplasmic binding protein-like II"/>
    <property type="match status" value="1"/>
</dbReference>
<evidence type="ECO:0000313" key="6">
    <source>
        <dbReference type="Proteomes" id="UP000709466"/>
    </source>
</evidence>
<dbReference type="Pfam" id="PF00496">
    <property type="entry name" value="SBP_bac_5"/>
    <property type="match status" value="1"/>
</dbReference>
<dbReference type="RefSeq" id="WP_167638112.1">
    <property type="nucleotide sequence ID" value="NZ_JAATOP010000005.1"/>
</dbReference>
<comment type="subcellular location">
    <subcellularLocation>
        <location evidence="1">Periplasm</location>
    </subcellularLocation>
</comment>
<dbReference type="SUPFAM" id="SSF53850">
    <property type="entry name" value="Periplasmic binding protein-like II"/>
    <property type="match status" value="1"/>
</dbReference>
<accession>A0ABX0VXB9</accession>
<feature type="signal peptide" evidence="3">
    <location>
        <begin position="1"/>
        <end position="27"/>
    </location>
</feature>